<keyword evidence="3" id="KW-1185">Reference proteome</keyword>
<feature type="region of interest" description="Disordered" evidence="1">
    <location>
        <begin position="1"/>
        <end position="51"/>
    </location>
</feature>
<organism evidence="2 3">
    <name type="scientific">Extremus antarcticus</name>
    <dbReference type="NCBI Taxonomy" id="702011"/>
    <lineage>
        <taxon>Eukaryota</taxon>
        <taxon>Fungi</taxon>
        <taxon>Dikarya</taxon>
        <taxon>Ascomycota</taxon>
        <taxon>Pezizomycotina</taxon>
        <taxon>Dothideomycetes</taxon>
        <taxon>Dothideomycetidae</taxon>
        <taxon>Mycosphaerellales</taxon>
        <taxon>Extremaceae</taxon>
        <taxon>Extremus</taxon>
    </lineage>
</organism>
<protein>
    <submittedName>
        <fullName evidence="2">Uncharacterized protein</fullName>
    </submittedName>
</protein>
<feature type="compositionally biased region" description="Polar residues" evidence="1">
    <location>
        <begin position="1"/>
        <end position="38"/>
    </location>
</feature>
<dbReference type="Proteomes" id="UP001271007">
    <property type="component" value="Unassembled WGS sequence"/>
</dbReference>
<evidence type="ECO:0000313" key="2">
    <source>
        <dbReference type="EMBL" id="KAK3056571.1"/>
    </source>
</evidence>
<reference evidence="2" key="1">
    <citation type="submission" date="2023-04" db="EMBL/GenBank/DDBJ databases">
        <title>Black Yeasts Isolated from many extreme environments.</title>
        <authorList>
            <person name="Coleine C."/>
            <person name="Stajich J.E."/>
            <person name="Selbmann L."/>
        </authorList>
    </citation>
    <scope>NUCLEOTIDE SEQUENCE</scope>
    <source>
        <strain evidence="2">CCFEE 5312</strain>
    </source>
</reference>
<dbReference type="AlphaFoldDB" id="A0AAJ0GFJ3"/>
<sequence length="614" mass="68993">MAPTTNPRSSSSALTGRQPTPSQPSDLQPSGPQPTVLQPTAIGPTNPPTDKVEGLLGFPEELLAAIVVQVRGLQQPLPIDARPPPMWHIDGRAMVYHSCPGSAELAALRRTCYLLHRLTYKPLYGRTFNIMVTNSLTPQAVSNVPLRPSVDFLHQVRRLHIELRLTKETPNSPHGPPRWANAQPSVAAELSTLQRIIDALRQSPRLEAIGFHFYSGDLDRSKVANLRSRVDDVRRRSTREAGLVGKNHKDRELDYMQMVCDLLKKMLSEEAEGSEVKFYRLFAERLSATHLLPHCHFVRAHTPRHTNTAISVASMAAAVTEVVPATTAPASVQPQSDDDHKAPTLLTLPAEIRLLVYEYVELLGHNGQKSHGWDAWCIDDRTRVTRANHGRVGLADLRRTCRQPIGEEVHALLYDNHDAFFVEISSTLRPGTEKENGRGDQIQGHPEKLRGLPTFPALDFLRHVQRVRIDLHLSDIQPSSVATELRTLERIIHALRKTPELRAFSFDPHPRYTDHESEVGLLEIMYALRRKSVREGVKAGKDMAQRELDFAQMVLEMLGNILEQHCGGDDHKFYRLFVNGPRMSPAFAPELPPDYVDFSFMDVDEDVFGFDQFA</sequence>
<accession>A0AAJ0GFJ3</accession>
<dbReference type="EMBL" id="JAWDJX010000005">
    <property type="protein sequence ID" value="KAK3056571.1"/>
    <property type="molecule type" value="Genomic_DNA"/>
</dbReference>
<name>A0AAJ0GFJ3_9PEZI</name>
<evidence type="ECO:0000313" key="3">
    <source>
        <dbReference type="Proteomes" id="UP001271007"/>
    </source>
</evidence>
<comment type="caution">
    <text evidence="2">The sequence shown here is derived from an EMBL/GenBank/DDBJ whole genome shotgun (WGS) entry which is preliminary data.</text>
</comment>
<evidence type="ECO:0000256" key="1">
    <source>
        <dbReference type="SAM" id="MobiDB-lite"/>
    </source>
</evidence>
<gene>
    <name evidence="2" type="ORF">LTR09_002364</name>
</gene>
<proteinExistence type="predicted"/>